<gene>
    <name evidence="2" type="ORF">CD122_03980</name>
</gene>
<dbReference type="EMBL" id="PPRF01000019">
    <property type="protein sequence ID" value="PNZ28863.1"/>
    <property type="molecule type" value="Genomic_DNA"/>
</dbReference>
<keyword evidence="1" id="KW-0812">Transmembrane</keyword>
<keyword evidence="3" id="KW-1185">Reference proteome</keyword>
<sequence length="163" mass="18831">MTIMPSIGRMKMCVLRIYKATRSIVIHSKGFTMIESLFSLYVQLLVVLLIPMLILALIQFRSSFFDDQAYTHELMAKEVGMTLHHPNVSSVSVSENYLGIKQGVNLYTYHVQNLKLVKQVNYRGNITVLNQVKKVSFSKLDKNIRITLIYKEGEQWLEKTFIV</sequence>
<evidence type="ECO:0008006" key="4">
    <source>
        <dbReference type="Google" id="ProtNLM"/>
    </source>
</evidence>
<organism evidence="2 3">
    <name type="scientific">Staphylococcus rostri</name>
    <dbReference type="NCBI Taxonomy" id="522262"/>
    <lineage>
        <taxon>Bacteria</taxon>
        <taxon>Bacillati</taxon>
        <taxon>Bacillota</taxon>
        <taxon>Bacilli</taxon>
        <taxon>Bacillales</taxon>
        <taxon>Staphylococcaceae</taxon>
        <taxon>Staphylococcus</taxon>
    </lineage>
</organism>
<evidence type="ECO:0000313" key="2">
    <source>
        <dbReference type="EMBL" id="PNZ28863.1"/>
    </source>
</evidence>
<keyword evidence="1" id="KW-0472">Membrane</keyword>
<dbReference type="Proteomes" id="UP000242752">
    <property type="component" value="Unassembled WGS sequence"/>
</dbReference>
<dbReference type="AlphaFoldDB" id="A0A2K3YTC0"/>
<feature type="transmembrane region" description="Helical" evidence="1">
    <location>
        <begin position="38"/>
        <end position="58"/>
    </location>
</feature>
<protein>
    <recommendedName>
        <fullName evidence="4">Competence protein ComGF</fullName>
    </recommendedName>
</protein>
<evidence type="ECO:0000256" key="1">
    <source>
        <dbReference type="SAM" id="Phobius"/>
    </source>
</evidence>
<dbReference type="OrthoDB" id="2414553at2"/>
<name>A0A2K3YTC0_9STAP</name>
<dbReference type="Pfam" id="PF15980">
    <property type="entry name" value="ComGF"/>
    <property type="match status" value="1"/>
</dbReference>
<comment type="caution">
    <text evidence="2">The sequence shown here is derived from an EMBL/GenBank/DDBJ whole genome shotgun (WGS) entry which is preliminary data.</text>
</comment>
<evidence type="ECO:0000313" key="3">
    <source>
        <dbReference type="Proteomes" id="UP000242752"/>
    </source>
</evidence>
<keyword evidence="1" id="KW-1133">Transmembrane helix</keyword>
<accession>A0A2K3YTC0</accession>
<proteinExistence type="predicted"/>
<dbReference type="InterPro" id="IPR016977">
    <property type="entry name" value="ComGF"/>
</dbReference>
<reference evidence="2 3" key="1">
    <citation type="submission" date="2017-08" db="EMBL/GenBank/DDBJ databases">
        <title>Draft genome sequences of 64 type strains of genus Staph aureus.</title>
        <authorList>
            <person name="Cole K."/>
            <person name="Golubchik T."/>
            <person name="Russell J."/>
            <person name="Foster D."/>
            <person name="Llewelyn M."/>
            <person name="Wilson D."/>
            <person name="Crook D."/>
            <person name="Paul J."/>
        </authorList>
    </citation>
    <scope>NUCLEOTIDE SEQUENCE [LARGE SCALE GENOMIC DNA]</scope>
    <source>
        <strain evidence="2 3">DSM 21968</strain>
    </source>
</reference>